<feature type="domain" description="DUF6285" evidence="1">
    <location>
        <begin position="31"/>
        <end position="135"/>
    </location>
</feature>
<evidence type="ECO:0000313" key="2">
    <source>
        <dbReference type="EMBL" id="TGN17063.1"/>
    </source>
</evidence>
<reference evidence="2" key="1">
    <citation type="journal article" date="2019" name="PLoS Negl. Trop. Dis.">
        <title>Revisiting the worldwide diversity of Leptospira species in the environment.</title>
        <authorList>
            <person name="Vincent A.T."/>
            <person name="Schiettekatte O."/>
            <person name="Bourhy P."/>
            <person name="Veyrier F.J."/>
            <person name="Picardeau M."/>
        </authorList>
    </citation>
    <scope>NUCLEOTIDE SEQUENCE [LARGE SCALE GENOMIC DNA]</scope>
    <source>
        <strain evidence="2">201300427</strain>
    </source>
</reference>
<gene>
    <name evidence="2" type="ORF">EHS15_17930</name>
</gene>
<sequence>MQYRPEAKELLSAIQDLLMKEVLPKLEGEDLLSYKTLVSWNMLGVIARELDKSEEQAFIEFESFSKIKSVLKDFKLSPGEFRSLSQKEKIEKLSSWNSELSSYLRTSKESSVKSEVWEQIKSVLKNNLAVSNPRYNA</sequence>
<dbReference type="Proteomes" id="UP000298058">
    <property type="component" value="Unassembled WGS sequence"/>
</dbReference>
<dbReference type="AlphaFoldDB" id="A0A4R9LVM5"/>
<evidence type="ECO:0000259" key="1">
    <source>
        <dbReference type="Pfam" id="PF19802"/>
    </source>
</evidence>
<name>A0A4R9LVM5_9LEPT</name>
<keyword evidence="3" id="KW-1185">Reference proteome</keyword>
<dbReference type="OrthoDB" id="344134at2"/>
<protein>
    <recommendedName>
        <fullName evidence="1">DUF6285 domain-containing protein</fullName>
    </recommendedName>
</protein>
<dbReference type="EMBL" id="RQHW01000079">
    <property type="protein sequence ID" value="TGN17063.1"/>
    <property type="molecule type" value="Genomic_DNA"/>
</dbReference>
<proteinExistence type="predicted"/>
<comment type="caution">
    <text evidence="2">The sequence shown here is derived from an EMBL/GenBank/DDBJ whole genome shotgun (WGS) entry which is preliminary data.</text>
</comment>
<accession>A0A4R9LVM5</accession>
<dbReference type="InterPro" id="IPR046252">
    <property type="entry name" value="DUF6285"/>
</dbReference>
<evidence type="ECO:0000313" key="3">
    <source>
        <dbReference type="Proteomes" id="UP000298058"/>
    </source>
</evidence>
<dbReference type="RefSeq" id="WP_135761970.1">
    <property type="nucleotide sequence ID" value="NZ_RQHW01000079.1"/>
</dbReference>
<organism evidence="2 3">
    <name type="scientific">Leptospira idonii</name>
    <dbReference type="NCBI Taxonomy" id="1193500"/>
    <lineage>
        <taxon>Bacteria</taxon>
        <taxon>Pseudomonadati</taxon>
        <taxon>Spirochaetota</taxon>
        <taxon>Spirochaetia</taxon>
        <taxon>Leptospirales</taxon>
        <taxon>Leptospiraceae</taxon>
        <taxon>Leptospira</taxon>
    </lineage>
</organism>
<dbReference type="Pfam" id="PF19802">
    <property type="entry name" value="DUF6285"/>
    <property type="match status" value="1"/>
</dbReference>